<feature type="region of interest" description="Disordered" evidence="1">
    <location>
        <begin position="148"/>
        <end position="173"/>
    </location>
</feature>
<organism evidence="2 3">
    <name type="scientific">Oldenlandia corymbosa var. corymbosa</name>
    <dbReference type="NCBI Taxonomy" id="529605"/>
    <lineage>
        <taxon>Eukaryota</taxon>
        <taxon>Viridiplantae</taxon>
        <taxon>Streptophyta</taxon>
        <taxon>Embryophyta</taxon>
        <taxon>Tracheophyta</taxon>
        <taxon>Spermatophyta</taxon>
        <taxon>Magnoliopsida</taxon>
        <taxon>eudicotyledons</taxon>
        <taxon>Gunneridae</taxon>
        <taxon>Pentapetalae</taxon>
        <taxon>asterids</taxon>
        <taxon>lamiids</taxon>
        <taxon>Gentianales</taxon>
        <taxon>Rubiaceae</taxon>
        <taxon>Rubioideae</taxon>
        <taxon>Spermacoceae</taxon>
        <taxon>Hedyotis-Oldenlandia complex</taxon>
        <taxon>Oldenlandia</taxon>
    </lineage>
</organism>
<dbReference type="Proteomes" id="UP001161247">
    <property type="component" value="Chromosome 2"/>
</dbReference>
<evidence type="ECO:0000313" key="2">
    <source>
        <dbReference type="EMBL" id="CAI9095890.1"/>
    </source>
</evidence>
<sequence length="246" mass="26516">MEDNQLPRLPLIAQPPTMPKSGENTFANQPTDQGKASAESMIAGNDLLIQPVVSPAQNVVVEGVAPPLNTVAQAIVGSEVAATADQRISADVVAVTENRQSIPASNLVAAQDSIEVVAQTLDSPNQRDLVVPHVSSANNRRLSLSPMTLQTAASHGQQSKPPEGDDRWDSPKEIPEGELQFLRPFSAQLTPEIFTPTAQSTSAPQDLQISNVEKSNTESLTPQSYPPKEKEYLRIQKSLLIVLFRI</sequence>
<reference evidence="2" key="1">
    <citation type="submission" date="2023-03" db="EMBL/GenBank/DDBJ databases">
        <authorList>
            <person name="Julca I."/>
        </authorList>
    </citation>
    <scope>NUCLEOTIDE SEQUENCE</scope>
</reference>
<name>A0AAV1CK12_OLDCO</name>
<keyword evidence="3" id="KW-1185">Reference proteome</keyword>
<protein>
    <submittedName>
        <fullName evidence="2">OLC1v1031920C1</fullName>
    </submittedName>
</protein>
<dbReference type="AlphaFoldDB" id="A0AAV1CK12"/>
<proteinExistence type="predicted"/>
<feature type="compositionally biased region" description="Polar residues" evidence="1">
    <location>
        <begin position="22"/>
        <end position="34"/>
    </location>
</feature>
<dbReference type="EMBL" id="OX459119">
    <property type="protein sequence ID" value="CAI9095890.1"/>
    <property type="molecule type" value="Genomic_DNA"/>
</dbReference>
<evidence type="ECO:0000256" key="1">
    <source>
        <dbReference type="SAM" id="MobiDB-lite"/>
    </source>
</evidence>
<feature type="region of interest" description="Disordered" evidence="1">
    <location>
        <begin position="1"/>
        <end position="37"/>
    </location>
</feature>
<accession>A0AAV1CK12</accession>
<feature type="compositionally biased region" description="Polar residues" evidence="1">
    <location>
        <begin position="148"/>
        <end position="160"/>
    </location>
</feature>
<evidence type="ECO:0000313" key="3">
    <source>
        <dbReference type="Proteomes" id="UP001161247"/>
    </source>
</evidence>
<gene>
    <name evidence="2" type="ORF">OLC1_LOCUS6767</name>
</gene>
<feature type="compositionally biased region" description="Basic and acidic residues" evidence="1">
    <location>
        <begin position="162"/>
        <end position="173"/>
    </location>
</feature>